<evidence type="ECO:0000313" key="3">
    <source>
        <dbReference type="Proteomes" id="UP000694308"/>
    </source>
</evidence>
<comment type="caution">
    <text evidence="2">The sequence shown here is derived from an EMBL/GenBank/DDBJ whole genome shotgun (WGS) entry which is preliminary data.</text>
</comment>
<keyword evidence="3" id="KW-1185">Reference proteome</keyword>
<protein>
    <submittedName>
        <fullName evidence="2">Class I SAM-dependent methyltransferase</fullName>
    </submittedName>
</protein>
<accession>A0A949TRM7</accession>
<proteinExistence type="predicted"/>
<name>A0A949TRM7_9CLOT</name>
<sequence>MFEETVLESKKAWDENADFWDERMGDSSNRFHCRIVRPGVEELLEVSENDYVLDVACGTGNLSQRMAEKGAKVVAFDFCSKLIEHAKRRRKNYLNHIEFYECDATDYHQLMGLKKEKKYTKAVSCMGIMDIAEIKPLFQALYNMLDDNGIFVFATHHPCFVRPEERYITPCVHKGEAIKGQPVMQNYYHRSLQDIFQICFDSGFVIDGFQEKLDDDREIPVIIIVRARKR</sequence>
<evidence type="ECO:0000313" key="2">
    <source>
        <dbReference type="EMBL" id="MBV7272051.1"/>
    </source>
</evidence>
<feature type="domain" description="Methyltransferase" evidence="1">
    <location>
        <begin position="48"/>
        <end position="157"/>
    </location>
</feature>
<keyword evidence="2" id="KW-0808">Transferase</keyword>
<reference evidence="2" key="1">
    <citation type="submission" date="2020-12" db="EMBL/GenBank/DDBJ databases">
        <title>Clostridium thailandense sp. nov., a novel acetogenic bacterium isolated from peat land soil in Thailand.</title>
        <authorList>
            <person name="Chaikitkaew S."/>
            <person name="Birkeland N.K."/>
        </authorList>
    </citation>
    <scope>NUCLEOTIDE SEQUENCE</scope>
    <source>
        <strain evidence="2">PL3</strain>
    </source>
</reference>
<keyword evidence="2" id="KW-0489">Methyltransferase</keyword>
<dbReference type="PANTHER" id="PTHR43861">
    <property type="entry name" value="TRANS-ACONITATE 2-METHYLTRANSFERASE-RELATED"/>
    <property type="match status" value="1"/>
</dbReference>
<dbReference type="GO" id="GO:0032259">
    <property type="term" value="P:methylation"/>
    <property type="evidence" value="ECO:0007669"/>
    <property type="project" value="UniProtKB-KW"/>
</dbReference>
<dbReference type="Pfam" id="PF13847">
    <property type="entry name" value="Methyltransf_31"/>
    <property type="match status" value="1"/>
</dbReference>
<dbReference type="RefSeq" id="WP_218319088.1">
    <property type="nucleotide sequence ID" value="NZ_JAEEGC010000018.1"/>
</dbReference>
<organism evidence="2 3">
    <name type="scientific">Clostridium thailandense</name>
    <dbReference type="NCBI Taxonomy" id="2794346"/>
    <lineage>
        <taxon>Bacteria</taxon>
        <taxon>Bacillati</taxon>
        <taxon>Bacillota</taxon>
        <taxon>Clostridia</taxon>
        <taxon>Eubacteriales</taxon>
        <taxon>Clostridiaceae</taxon>
        <taxon>Clostridium</taxon>
    </lineage>
</organism>
<dbReference type="InterPro" id="IPR025714">
    <property type="entry name" value="Methyltranfer_dom"/>
</dbReference>
<gene>
    <name evidence="2" type="ORF">I6U48_03855</name>
</gene>
<dbReference type="Proteomes" id="UP000694308">
    <property type="component" value="Unassembled WGS sequence"/>
</dbReference>
<dbReference type="CDD" id="cd02440">
    <property type="entry name" value="AdoMet_MTases"/>
    <property type="match status" value="1"/>
</dbReference>
<dbReference type="EMBL" id="JAEEGC010000018">
    <property type="protein sequence ID" value="MBV7272051.1"/>
    <property type="molecule type" value="Genomic_DNA"/>
</dbReference>
<evidence type="ECO:0000259" key="1">
    <source>
        <dbReference type="Pfam" id="PF13847"/>
    </source>
</evidence>
<dbReference type="GO" id="GO:0008168">
    <property type="term" value="F:methyltransferase activity"/>
    <property type="evidence" value="ECO:0007669"/>
    <property type="project" value="UniProtKB-KW"/>
</dbReference>
<dbReference type="AlphaFoldDB" id="A0A949TRM7"/>